<sequence length="191" mass="21676">MKMTDLVSFKLGSPQFRIKETLAKEAPLYQMYSQLDLEEDLAGVVSDHQENKQVKTLDDVSTLKTNDLVFSLISGKAALVSPEHAGYLYTQNYLILEPDERLDDKFLLYLLNEDKGIARQLWLGLQGSMVLKYTVKQIKDLKLPKLPSLSKQAAIGQVYLKQKHLQAVKKRQADNELTLQLAKLEEVLKNG</sequence>
<dbReference type="GO" id="GO:0003677">
    <property type="term" value="F:DNA binding"/>
    <property type="evidence" value="ECO:0007669"/>
    <property type="project" value="UniProtKB-KW"/>
</dbReference>
<dbReference type="RefSeq" id="WP_260904850.1">
    <property type="nucleotide sequence ID" value="NZ_CP104396.1"/>
</dbReference>
<keyword evidence="3" id="KW-0255">Endonuclease</keyword>
<evidence type="ECO:0000313" key="4">
    <source>
        <dbReference type="Proteomes" id="UP001058429"/>
    </source>
</evidence>
<dbReference type="EMBL" id="CP104396">
    <property type="protein sequence ID" value="UXC64250.1"/>
    <property type="molecule type" value="Genomic_DNA"/>
</dbReference>
<dbReference type="AlphaFoldDB" id="A0A9Q9N149"/>
<evidence type="ECO:0000313" key="3">
    <source>
        <dbReference type="EMBL" id="UXC64250.1"/>
    </source>
</evidence>
<protein>
    <submittedName>
        <fullName evidence="3">Restriction endonuclease subunit M</fullName>
    </submittedName>
</protein>
<name>A0A9Q9N149_9LACO</name>
<keyword evidence="1" id="KW-0680">Restriction system</keyword>
<dbReference type="SUPFAM" id="SSF116734">
    <property type="entry name" value="DNA methylase specificity domain"/>
    <property type="match status" value="1"/>
</dbReference>
<reference evidence="3" key="1">
    <citation type="submission" date="2022-09" db="EMBL/GenBank/DDBJ databases">
        <title>Complete genome of Ligilactobacillus agilis AM_LB6, isolated from chicken feces.</title>
        <authorList>
            <person name="den Bakker H.C."/>
            <person name="Mann A."/>
        </authorList>
    </citation>
    <scope>NUCLEOTIDE SEQUENCE</scope>
    <source>
        <strain evidence="3">AM_LB6</strain>
    </source>
</reference>
<accession>A0A9Q9N149</accession>
<evidence type="ECO:0000256" key="1">
    <source>
        <dbReference type="ARBA" id="ARBA00022747"/>
    </source>
</evidence>
<dbReference type="Proteomes" id="UP001058429">
    <property type="component" value="Chromosome"/>
</dbReference>
<dbReference type="GO" id="GO:0004519">
    <property type="term" value="F:endonuclease activity"/>
    <property type="evidence" value="ECO:0007669"/>
    <property type="project" value="UniProtKB-KW"/>
</dbReference>
<keyword evidence="3" id="KW-0378">Hydrolase</keyword>
<dbReference type="GeneID" id="75137057"/>
<dbReference type="Gene3D" id="3.90.220.20">
    <property type="entry name" value="DNA methylase specificity domains"/>
    <property type="match status" value="1"/>
</dbReference>
<gene>
    <name evidence="3" type="ORF">N4562_04340</name>
</gene>
<dbReference type="GO" id="GO:0009307">
    <property type="term" value="P:DNA restriction-modification system"/>
    <property type="evidence" value="ECO:0007669"/>
    <property type="project" value="UniProtKB-KW"/>
</dbReference>
<proteinExistence type="predicted"/>
<keyword evidence="2" id="KW-0238">DNA-binding</keyword>
<dbReference type="InterPro" id="IPR044946">
    <property type="entry name" value="Restrct_endonuc_typeI_TRD_sf"/>
</dbReference>
<evidence type="ECO:0000256" key="2">
    <source>
        <dbReference type="ARBA" id="ARBA00023125"/>
    </source>
</evidence>
<dbReference type="REBASE" id="662225">
    <property type="entry name" value="S4.LagLB6ORF4355P"/>
</dbReference>
<keyword evidence="3" id="KW-0540">Nuclease</keyword>
<organism evidence="3 4">
    <name type="scientific">Ligilactobacillus agilis</name>
    <dbReference type="NCBI Taxonomy" id="1601"/>
    <lineage>
        <taxon>Bacteria</taxon>
        <taxon>Bacillati</taxon>
        <taxon>Bacillota</taxon>
        <taxon>Bacilli</taxon>
        <taxon>Lactobacillales</taxon>
        <taxon>Lactobacillaceae</taxon>
        <taxon>Ligilactobacillus</taxon>
    </lineage>
</organism>